<evidence type="ECO:0000313" key="7">
    <source>
        <dbReference type="Proteomes" id="UP000642829"/>
    </source>
</evidence>
<reference evidence="6" key="2">
    <citation type="submission" date="2020-09" db="EMBL/GenBank/DDBJ databases">
        <authorList>
            <person name="Sun Q."/>
            <person name="Kim S."/>
        </authorList>
    </citation>
    <scope>NUCLEOTIDE SEQUENCE</scope>
    <source>
        <strain evidence="6">KCTC 12870</strain>
    </source>
</reference>
<feature type="domain" description="Penicillin-binding protein dimerisation" evidence="5">
    <location>
        <begin position="54"/>
        <end position="209"/>
    </location>
</feature>
<dbReference type="InterPro" id="IPR050515">
    <property type="entry name" value="Beta-lactam/transpept"/>
</dbReference>
<feature type="domain" description="Penicillin-binding protein transpeptidase" evidence="4">
    <location>
        <begin position="258"/>
        <end position="568"/>
    </location>
</feature>
<keyword evidence="2" id="KW-0645">Protease</keyword>
<dbReference type="Gene3D" id="3.40.710.10">
    <property type="entry name" value="DD-peptidase/beta-lactamase superfamily"/>
    <property type="match status" value="1"/>
</dbReference>
<name>A0A8J3DMF7_9BACT</name>
<dbReference type="PANTHER" id="PTHR30627:SF1">
    <property type="entry name" value="PEPTIDOGLYCAN D,D-TRANSPEPTIDASE FTSI"/>
    <property type="match status" value="1"/>
</dbReference>
<dbReference type="PROSITE" id="PS51257">
    <property type="entry name" value="PROKAR_LIPOPROTEIN"/>
    <property type="match status" value="1"/>
</dbReference>
<dbReference type="InterPro" id="IPR012338">
    <property type="entry name" value="Beta-lactam/transpept-like"/>
</dbReference>
<keyword evidence="2" id="KW-0378">Hydrolase</keyword>
<dbReference type="Proteomes" id="UP000642829">
    <property type="component" value="Unassembled WGS sequence"/>
</dbReference>
<evidence type="ECO:0000256" key="2">
    <source>
        <dbReference type="ARBA" id="ARBA00022645"/>
    </source>
</evidence>
<dbReference type="GO" id="GO:0071555">
    <property type="term" value="P:cell wall organization"/>
    <property type="evidence" value="ECO:0007669"/>
    <property type="project" value="TreeGrafter"/>
</dbReference>
<dbReference type="SUPFAM" id="SSF56519">
    <property type="entry name" value="Penicillin binding protein dimerisation domain"/>
    <property type="match status" value="1"/>
</dbReference>
<dbReference type="RefSeq" id="WP_189516867.1">
    <property type="nucleotide sequence ID" value="NZ_BMXG01000025.1"/>
</dbReference>
<gene>
    <name evidence="6" type="ORF">GCM10007047_30840</name>
</gene>
<dbReference type="InterPro" id="IPR005311">
    <property type="entry name" value="PBP_dimer"/>
</dbReference>
<dbReference type="Pfam" id="PF03717">
    <property type="entry name" value="PBP_dimer"/>
    <property type="match status" value="1"/>
</dbReference>
<evidence type="ECO:0000313" key="6">
    <source>
        <dbReference type="EMBL" id="GHC11341.1"/>
    </source>
</evidence>
<comment type="caution">
    <text evidence="6">The sequence shown here is derived from an EMBL/GenBank/DDBJ whole genome shotgun (WGS) entry which is preliminary data.</text>
</comment>
<accession>A0A8J3DMF7</accession>
<dbReference type="InterPro" id="IPR001460">
    <property type="entry name" value="PCN-bd_Tpept"/>
</dbReference>
<dbReference type="Gene3D" id="3.90.1310.10">
    <property type="entry name" value="Penicillin-binding protein 2a (Domain 2)"/>
    <property type="match status" value="1"/>
</dbReference>
<evidence type="ECO:0000256" key="1">
    <source>
        <dbReference type="ARBA" id="ARBA00004370"/>
    </source>
</evidence>
<dbReference type="SUPFAM" id="SSF56601">
    <property type="entry name" value="beta-lactamase/transpeptidase-like"/>
    <property type="match status" value="1"/>
</dbReference>
<keyword evidence="7" id="KW-1185">Reference proteome</keyword>
<proteinExistence type="predicted"/>
<reference evidence="6" key="1">
    <citation type="journal article" date="2014" name="Int. J. Syst. Evol. Microbiol.">
        <title>Complete genome sequence of Corynebacterium casei LMG S-19264T (=DSM 44701T), isolated from a smear-ripened cheese.</title>
        <authorList>
            <consortium name="US DOE Joint Genome Institute (JGI-PGF)"/>
            <person name="Walter F."/>
            <person name="Albersmeier A."/>
            <person name="Kalinowski J."/>
            <person name="Ruckert C."/>
        </authorList>
    </citation>
    <scope>NUCLEOTIDE SEQUENCE</scope>
    <source>
        <strain evidence="6">KCTC 12870</strain>
    </source>
</reference>
<dbReference type="EMBL" id="BMXG01000025">
    <property type="protein sequence ID" value="GHC11341.1"/>
    <property type="molecule type" value="Genomic_DNA"/>
</dbReference>
<dbReference type="InterPro" id="IPR036138">
    <property type="entry name" value="PBP_dimer_sf"/>
</dbReference>
<protein>
    <submittedName>
        <fullName evidence="6">Stage V sporulation protein D</fullName>
    </submittedName>
</protein>
<dbReference type="PANTHER" id="PTHR30627">
    <property type="entry name" value="PEPTIDOGLYCAN D,D-TRANSPEPTIDASE"/>
    <property type="match status" value="1"/>
</dbReference>
<dbReference type="AlphaFoldDB" id="A0A8J3DMF7"/>
<evidence type="ECO:0000259" key="5">
    <source>
        <dbReference type="Pfam" id="PF03717"/>
    </source>
</evidence>
<evidence type="ECO:0000259" key="4">
    <source>
        <dbReference type="Pfam" id="PF00905"/>
    </source>
</evidence>
<comment type="subcellular location">
    <subcellularLocation>
        <location evidence="1">Membrane</location>
    </subcellularLocation>
</comment>
<keyword evidence="2" id="KW-0121">Carboxypeptidase</keyword>
<organism evidence="6 7">
    <name type="scientific">Cerasicoccus arenae</name>
    <dbReference type="NCBI Taxonomy" id="424488"/>
    <lineage>
        <taxon>Bacteria</taxon>
        <taxon>Pseudomonadati</taxon>
        <taxon>Verrucomicrobiota</taxon>
        <taxon>Opitutia</taxon>
        <taxon>Puniceicoccales</taxon>
        <taxon>Cerasicoccaceae</taxon>
        <taxon>Cerasicoccus</taxon>
    </lineage>
</organism>
<sequence>MNRAYVSGIRFAFLTVVIFACFVVLLGRLVHLHLVEGEKLARIVEQNRERFQEIKARRGNIVDRRGNLLASTQAVYEIGVDPESVQPEDMVRAPEVASLLGLDPQEVWDKFEQRLRTVNGPNGPEIRNVRWAELADSVDEQTYDAVMALKIKAVYGNRKYERLYPSETLAAHVLGFVNKEDSPVSGIERFCDFYLAGQDGWRKSEKDGRRHELSQFSSREVEPRAGLNVELTLDLNIQHKVEQEIAKVVEQYKPKGVAVIVSEVATGQVLAMANYPTFNPNTFWSTPVDNLRNRAVCDIYEPGSTFKIVASSAALNEDLVTPESMYDCSKPTVEYRGRTLRLPSDSHALGELSVSDIVIKSSNRGAALLGLELGEDRLYDYAQRFGFGSPTGFPLDLEENGILHPVKKWDGLTITRLPMGHAVSATPMQVHFAMSAIANGGVLMKPQIVREVFDENGNTIVQFSPDARTRVVSSYTATQLTNMLAKVVSKEGTAKDAAIEDYGVAGKTGTTQKIVDGRYSSQHHVGSFVGFFPQSSPRLVITVVVDDPQLRGVGYGGVVAAPVFRNIAEHCIQHLGIPPEPESPLMALSEDLR</sequence>
<dbReference type="GO" id="GO:0008658">
    <property type="term" value="F:penicillin binding"/>
    <property type="evidence" value="ECO:0007669"/>
    <property type="project" value="InterPro"/>
</dbReference>
<dbReference type="Pfam" id="PF00905">
    <property type="entry name" value="Transpeptidase"/>
    <property type="match status" value="1"/>
</dbReference>
<dbReference type="GO" id="GO:0005886">
    <property type="term" value="C:plasma membrane"/>
    <property type="evidence" value="ECO:0007669"/>
    <property type="project" value="TreeGrafter"/>
</dbReference>
<dbReference type="Gene3D" id="3.30.450.330">
    <property type="match status" value="1"/>
</dbReference>
<dbReference type="GO" id="GO:0004180">
    <property type="term" value="F:carboxypeptidase activity"/>
    <property type="evidence" value="ECO:0007669"/>
    <property type="project" value="UniProtKB-KW"/>
</dbReference>
<keyword evidence="3" id="KW-0472">Membrane</keyword>
<evidence type="ECO:0000256" key="3">
    <source>
        <dbReference type="ARBA" id="ARBA00023136"/>
    </source>
</evidence>